<feature type="transmembrane region" description="Helical" evidence="6">
    <location>
        <begin position="504"/>
        <end position="522"/>
    </location>
</feature>
<evidence type="ECO:0000256" key="1">
    <source>
        <dbReference type="ARBA" id="ARBA00004651"/>
    </source>
</evidence>
<evidence type="ECO:0000313" key="8">
    <source>
        <dbReference type="Proteomes" id="UP000245998"/>
    </source>
</evidence>
<evidence type="ECO:0000256" key="2">
    <source>
        <dbReference type="ARBA" id="ARBA00022475"/>
    </source>
</evidence>
<dbReference type="InterPro" id="IPR002797">
    <property type="entry name" value="Polysacc_synth"/>
</dbReference>
<evidence type="ECO:0000256" key="3">
    <source>
        <dbReference type="ARBA" id="ARBA00022692"/>
    </source>
</evidence>
<dbReference type="PANTHER" id="PTHR30250">
    <property type="entry name" value="PST FAMILY PREDICTED COLANIC ACID TRANSPORTER"/>
    <property type="match status" value="1"/>
</dbReference>
<feature type="transmembrane region" description="Helical" evidence="6">
    <location>
        <begin position="340"/>
        <end position="358"/>
    </location>
</feature>
<feature type="transmembrane region" description="Helical" evidence="6">
    <location>
        <begin position="90"/>
        <end position="116"/>
    </location>
</feature>
<accession>A0A2U1JX19</accession>
<feature type="transmembrane region" description="Helical" evidence="6">
    <location>
        <begin position="299"/>
        <end position="319"/>
    </location>
</feature>
<dbReference type="InterPro" id="IPR050833">
    <property type="entry name" value="Poly_Biosynth_Transport"/>
</dbReference>
<evidence type="ECO:0000256" key="6">
    <source>
        <dbReference type="SAM" id="Phobius"/>
    </source>
</evidence>
<evidence type="ECO:0000256" key="4">
    <source>
        <dbReference type="ARBA" id="ARBA00022989"/>
    </source>
</evidence>
<dbReference type="EMBL" id="QCZG01000028">
    <property type="protein sequence ID" value="PWA09494.1"/>
    <property type="molecule type" value="Genomic_DNA"/>
</dbReference>
<reference evidence="7 8" key="1">
    <citation type="submission" date="2018-04" db="EMBL/GenBank/DDBJ databases">
        <title>Camelliibacillus theae gen. nov., sp. nov., isolated from Pu'er tea.</title>
        <authorList>
            <person name="Niu L."/>
        </authorList>
    </citation>
    <scope>NUCLEOTIDE SEQUENCE [LARGE SCALE GENOMIC DNA]</scope>
    <source>
        <strain evidence="7 8">T8</strain>
    </source>
</reference>
<comment type="caution">
    <text evidence="7">The sequence shown here is derived from an EMBL/GenBank/DDBJ whole genome shotgun (WGS) entry which is preliminary data.</text>
</comment>
<feature type="transmembrane region" description="Helical" evidence="6">
    <location>
        <begin position="47"/>
        <end position="69"/>
    </location>
</feature>
<dbReference type="GO" id="GO:0005886">
    <property type="term" value="C:plasma membrane"/>
    <property type="evidence" value="ECO:0007669"/>
    <property type="project" value="UniProtKB-SubCell"/>
</dbReference>
<keyword evidence="2" id="KW-1003">Cell membrane</keyword>
<dbReference type="OrthoDB" id="9775950at2"/>
<evidence type="ECO:0000256" key="5">
    <source>
        <dbReference type="ARBA" id="ARBA00023136"/>
    </source>
</evidence>
<name>A0A2U1JX19_9BACI</name>
<feature type="transmembrane region" description="Helical" evidence="6">
    <location>
        <begin position="169"/>
        <end position="187"/>
    </location>
</feature>
<proteinExistence type="predicted"/>
<feature type="transmembrane region" description="Helical" evidence="6">
    <location>
        <begin position="430"/>
        <end position="451"/>
    </location>
</feature>
<dbReference type="RefSeq" id="WP_116555344.1">
    <property type="nucleotide sequence ID" value="NZ_QCZG01000028.1"/>
</dbReference>
<gene>
    <name evidence="7" type="ORF">DCC39_13030</name>
</gene>
<dbReference type="InterPro" id="IPR024923">
    <property type="entry name" value="PG_synth_SpoVB"/>
</dbReference>
<feature type="transmembrane region" description="Helical" evidence="6">
    <location>
        <begin position="246"/>
        <end position="266"/>
    </location>
</feature>
<keyword evidence="7" id="KW-0131">Cell cycle</keyword>
<protein>
    <submittedName>
        <fullName evidence="7">Cell division protein</fullName>
    </submittedName>
</protein>
<dbReference type="Proteomes" id="UP000245998">
    <property type="component" value="Unassembled WGS sequence"/>
</dbReference>
<feature type="transmembrane region" description="Helical" evidence="6">
    <location>
        <begin position="378"/>
        <end position="397"/>
    </location>
</feature>
<sequence length="551" mass="60207">MSNSRLIRGTFLLTAATMISRVLGLIYYFPFIWLVGIQGAALYAYAYNPYVILLSVATVGLPLAVSKFVSKYNALGDYRTGRKLFRSGIVVMLATGFVTFLMLFLSADAIAPLFIGEGDETGNSLEDVAFVIKVVSFALLAVPVMSLIRGYFQGFESMGPTATSQVVEQIVRIAFILVSGFIIVVLLKGDRTTAVAFAVFAAFIGALGGLAVLFYYWRKRKPHLDKLIAESTVDHQISLPEMYKELISYAIPFVIVGLAIPIYQQIDTMTMVKTLKSIGMAQVDAEAIYATVNQTTNKIIMIPVSLATALGLTLIPTITKTYTSGNLKMLQQQITQTFQMLLFLTLPAVVGLAVLSYPAYGTLYGMGDVASGGQLLRWYAPTAVLFALFTAMAAILQGINQQKLAVLSLLCGILIKLLLNTPFIEKWGGIGAILATDAGYLFSVVFCLLVIKKMIRFRLRFVAKRALLISIFVTVMGIAAWLIKLPIELIFSGDYGDGASYFEALLSLIIGIAGGSFVYLWLSIRSHLAGQIFGHRFAFLNKKVKSKSRNL</sequence>
<organism evidence="7 8">
    <name type="scientific">Pueribacillus theae</name>
    <dbReference type="NCBI Taxonomy" id="2171751"/>
    <lineage>
        <taxon>Bacteria</taxon>
        <taxon>Bacillati</taxon>
        <taxon>Bacillota</taxon>
        <taxon>Bacilli</taxon>
        <taxon>Bacillales</taxon>
        <taxon>Bacillaceae</taxon>
        <taxon>Pueribacillus</taxon>
    </lineage>
</organism>
<evidence type="ECO:0000313" key="7">
    <source>
        <dbReference type="EMBL" id="PWA09494.1"/>
    </source>
</evidence>
<dbReference type="AlphaFoldDB" id="A0A2U1JX19"/>
<feature type="transmembrane region" description="Helical" evidence="6">
    <location>
        <begin position="128"/>
        <end position="148"/>
    </location>
</feature>
<dbReference type="Pfam" id="PF01943">
    <property type="entry name" value="Polysacc_synt"/>
    <property type="match status" value="1"/>
</dbReference>
<keyword evidence="7" id="KW-0132">Cell division</keyword>
<feature type="transmembrane region" description="Helical" evidence="6">
    <location>
        <begin position="463"/>
        <end position="484"/>
    </location>
</feature>
<keyword evidence="5 6" id="KW-0472">Membrane</keyword>
<dbReference type="CDD" id="cd13124">
    <property type="entry name" value="MATE_SpoVB_like"/>
    <property type="match status" value="1"/>
</dbReference>
<feature type="transmembrane region" description="Helical" evidence="6">
    <location>
        <begin position="12"/>
        <end position="35"/>
    </location>
</feature>
<comment type="subcellular location">
    <subcellularLocation>
        <location evidence="1">Cell membrane</location>
        <topology evidence="1">Multi-pass membrane protein</topology>
    </subcellularLocation>
</comment>
<dbReference type="GO" id="GO:0051301">
    <property type="term" value="P:cell division"/>
    <property type="evidence" value="ECO:0007669"/>
    <property type="project" value="UniProtKB-KW"/>
</dbReference>
<keyword evidence="4 6" id="KW-1133">Transmembrane helix</keyword>
<keyword evidence="8" id="KW-1185">Reference proteome</keyword>
<keyword evidence="3 6" id="KW-0812">Transmembrane</keyword>
<dbReference type="PIRSF" id="PIRSF038958">
    <property type="entry name" value="PG_synth_SpoVB"/>
    <property type="match status" value="1"/>
</dbReference>
<feature type="transmembrane region" description="Helical" evidence="6">
    <location>
        <begin position="404"/>
        <end position="424"/>
    </location>
</feature>
<feature type="transmembrane region" description="Helical" evidence="6">
    <location>
        <begin position="193"/>
        <end position="217"/>
    </location>
</feature>
<dbReference type="PANTHER" id="PTHR30250:SF21">
    <property type="entry name" value="LIPID II FLIPPASE MURJ"/>
    <property type="match status" value="1"/>
</dbReference>